<dbReference type="Proteomes" id="UP000770717">
    <property type="component" value="Unassembled WGS sequence"/>
</dbReference>
<gene>
    <name evidence="1" type="ORF">GDO78_018583</name>
</gene>
<reference evidence="1" key="1">
    <citation type="thesis" date="2020" institute="ProQuest LLC" country="789 East Eisenhower Parkway, Ann Arbor, MI, USA">
        <title>Comparative Genomics and Chromosome Evolution.</title>
        <authorList>
            <person name="Mudd A.B."/>
        </authorList>
    </citation>
    <scope>NUCLEOTIDE SEQUENCE</scope>
    <source>
        <strain evidence="1">HN-11 Male</strain>
        <tissue evidence="1">Kidney and liver</tissue>
    </source>
</reference>
<sequence>MQNNHILIHCSEIQDWVILCYSRFLYRPERGVPGYWHLLRIPYFRNSSRCSVMSWQAADGRRCCLMDTGCVPGSSCTATGGIFLLHIRV</sequence>
<dbReference type="AlphaFoldDB" id="A0A8J6BJ41"/>
<keyword evidence="2" id="KW-1185">Reference proteome</keyword>
<dbReference type="EMBL" id="WNTK01032244">
    <property type="protein sequence ID" value="KAG9460963.1"/>
    <property type="molecule type" value="Genomic_DNA"/>
</dbReference>
<accession>A0A8J6BJ41</accession>
<comment type="caution">
    <text evidence="1">The sequence shown here is derived from an EMBL/GenBank/DDBJ whole genome shotgun (WGS) entry which is preliminary data.</text>
</comment>
<name>A0A8J6BJ41_ELECQ</name>
<protein>
    <submittedName>
        <fullName evidence="1">Uncharacterized protein</fullName>
    </submittedName>
</protein>
<evidence type="ECO:0000313" key="2">
    <source>
        <dbReference type="Proteomes" id="UP000770717"/>
    </source>
</evidence>
<proteinExistence type="predicted"/>
<organism evidence="1 2">
    <name type="scientific">Eleutherodactylus coqui</name>
    <name type="common">Puerto Rican coqui</name>
    <dbReference type="NCBI Taxonomy" id="57060"/>
    <lineage>
        <taxon>Eukaryota</taxon>
        <taxon>Metazoa</taxon>
        <taxon>Chordata</taxon>
        <taxon>Craniata</taxon>
        <taxon>Vertebrata</taxon>
        <taxon>Euteleostomi</taxon>
        <taxon>Amphibia</taxon>
        <taxon>Batrachia</taxon>
        <taxon>Anura</taxon>
        <taxon>Neobatrachia</taxon>
        <taxon>Hyloidea</taxon>
        <taxon>Eleutherodactylidae</taxon>
        <taxon>Eleutherodactylinae</taxon>
        <taxon>Eleutherodactylus</taxon>
        <taxon>Eleutherodactylus</taxon>
    </lineage>
</organism>
<evidence type="ECO:0000313" key="1">
    <source>
        <dbReference type="EMBL" id="KAG9460963.1"/>
    </source>
</evidence>